<accession>A0A7K0G0H9</accession>
<dbReference type="Gene3D" id="3.40.50.300">
    <property type="entry name" value="P-loop containing nucleotide triphosphate hydrolases"/>
    <property type="match status" value="1"/>
</dbReference>
<keyword evidence="2" id="KW-1185">Reference proteome</keyword>
<dbReference type="Proteomes" id="UP000487757">
    <property type="component" value="Unassembled WGS sequence"/>
</dbReference>
<evidence type="ECO:0000313" key="2">
    <source>
        <dbReference type="Proteomes" id="UP000487757"/>
    </source>
</evidence>
<keyword evidence="1" id="KW-0808">Transferase</keyword>
<protein>
    <submittedName>
        <fullName evidence="1">Sulfotransferase family protein</fullName>
    </submittedName>
</protein>
<dbReference type="InterPro" id="IPR027417">
    <property type="entry name" value="P-loop_NTPase"/>
</dbReference>
<organism evidence="1 2">
    <name type="scientific">Pedobacter petrophilus</name>
    <dbReference type="NCBI Taxonomy" id="1908241"/>
    <lineage>
        <taxon>Bacteria</taxon>
        <taxon>Pseudomonadati</taxon>
        <taxon>Bacteroidota</taxon>
        <taxon>Sphingobacteriia</taxon>
        <taxon>Sphingobacteriales</taxon>
        <taxon>Sphingobacteriaceae</taxon>
        <taxon>Pedobacter</taxon>
    </lineage>
</organism>
<evidence type="ECO:0000313" key="1">
    <source>
        <dbReference type="EMBL" id="MRX77348.1"/>
    </source>
</evidence>
<gene>
    <name evidence="1" type="ORF">GJU39_14770</name>
</gene>
<comment type="caution">
    <text evidence="1">The sequence shown here is derived from an EMBL/GenBank/DDBJ whole genome shotgun (WGS) entry which is preliminary data.</text>
</comment>
<dbReference type="GO" id="GO:0016740">
    <property type="term" value="F:transferase activity"/>
    <property type="evidence" value="ECO:0007669"/>
    <property type="project" value="UniProtKB-KW"/>
</dbReference>
<proteinExistence type="predicted"/>
<dbReference type="OrthoDB" id="5380394at2"/>
<dbReference type="SUPFAM" id="SSF52540">
    <property type="entry name" value="P-loop containing nucleoside triphosphate hydrolases"/>
    <property type="match status" value="1"/>
</dbReference>
<dbReference type="EMBL" id="WKKH01000024">
    <property type="protein sequence ID" value="MRX77348.1"/>
    <property type="molecule type" value="Genomic_DNA"/>
</dbReference>
<name>A0A7K0G0H9_9SPHI</name>
<sequence length="326" mass="37365">MSEVQHPLQNWIPYQLKQINGEYTCKWLYTNGDHFTGPFFDESISKCLSHPFNSNAFKPLSNIAIIPEWASGLKSLKPTAFIFHISRCGSTLISQSLSINERHIVLPEAPFIDEVLRLTKHHDWLSATEREEMVKATIKIYGHNPDGNKKHLFIKTDSWHIHFMPLIRRLYPDVPFILLYRKPDEVIRSHQKFRGMQAVPGVVPNELLGIEAGAVDPADFDGHTAKVLENYLEAFVNAVKADPLTLLVNYNEGIMAIMQRFCNFANVALNNDDWAQINTRSHFHAKHPGQVFSEVQPKETVPAYQHEAFKQYEQLEVLRLAQPAQE</sequence>
<reference evidence="1 2" key="1">
    <citation type="submission" date="2019-11" db="EMBL/GenBank/DDBJ databases">
        <title>Pedobacter petrophilus genome.</title>
        <authorList>
            <person name="Feldbauer M.J."/>
            <person name="Newman J.D."/>
        </authorList>
    </citation>
    <scope>NUCLEOTIDE SEQUENCE [LARGE SCALE GENOMIC DNA]</scope>
    <source>
        <strain evidence="1 2">LMG 29686</strain>
    </source>
</reference>
<dbReference type="AlphaFoldDB" id="A0A7K0G0H9"/>
<dbReference type="RefSeq" id="WP_154281707.1">
    <property type="nucleotide sequence ID" value="NZ_JBHUJQ010000001.1"/>
</dbReference>